<dbReference type="InterPro" id="IPR000086">
    <property type="entry name" value="NUDIX_hydrolase_dom"/>
</dbReference>
<keyword evidence="3 5" id="KW-0378">Hydrolase</keyword>
<dbReference type="InterPro" id="IPR020476">
    <property type="entry name" value="Nudix_hydrolase"/>
</dbReference>
<dbReference type="PROSITE" id="PS00893">
    <property type="entry name" value="NUDIX_BOX"/>
    <property type="match status" value="1"/>
</dbReference>
<gene>
    <name evidence="8" type="ORF">NAES01612_LOCUS22468</name>
</gene>
<protein>
    <recommendedName>
        <fullName evidence="7">Nudix hydrolase domain-containing protein</fullName>
    </recommendedName>
</protein>
<name>A0A7S4PDQ5_9EUKA</name>
<dbReference type="PRINTS" id="PR00502">
    <property type="entry name" value="NUDIXFAMILY"/>
</dbReference>
<dbReference type="InterPro" id="IPR050241">
    <property type="entry name" value="NAD-cap_RNA_hydrolase_NudC"/>
</dbReference>
<sequence>MAARPTLEKFFVNESKEGTEFVEVKSFGCVLDHLLRGNKLSSDGEVTPEMSDEEKKTLEWEEGEERKSGWEEKETVEVELGEDGKGNFYLSLPQSQKLKTIPLCHSPICPMRGCDKRSIVPAATKIKKIKVGVCVLIEDCDHKVFLTQRGPLRIFPGMWVLPGGHWDPGEVSSTTALREVQEETGITLSPSSLQLLCMWESSFPISLSRGHPKAHHLVIFYRAILPSSSSTLSLALQETEVQASCWLGVEEVREAVKGKEVRLQGTRIGDGKGERKEEVVVGSWEIALGHVYALQVWAGMIGGKEGKL</sequence>
<dbReference type="GO" id="GO:0046872">
    <property type="term" value="F:metal ion binding"/>
    <property type="evidence" value="ECO:0007669"/>
    <property type="project" value="UniProtKB-KW"/>
</dbReference>
<dbReference type="AlphaFoldDB" id="A0A7S4PDQ5"/>
<dbReference type="GO" id="GO:0005777">
    <property type="term" value="C:peroxisome"/>
    <property type="evidence" value="ECO:0007669"/>
    <property type="project" value="TreeGrafter"/>
</dbReference>
<dbReference type="InterPro" id="IPR015797">
    <property type="entry name" value="NUDIX_hydrolase-like_dom_sf"/>
</dbReference>
<dbReference type="EMBL" id="HBKR01034317">
    <property type="protein sequence ID" value="CAE2331800.1"/>
    <property type="molecule type" value="Transcribed_RNA"/>
</dbReference>
<feature type="domain" description="Nudix hydrolase" evidence="7">
    <location>
        <begin position="126"/>
        <end position="276"/>
    </location>
</feature>
<evidence type="ECO:0000256" key="1">
    <source>
        <dbReference type="ARBA" id="ARBA00001946"/>
    </source>
</evidence>
<feature type="region of interest" description="Disordered" evidence="6">
    <location>
        <begin position="40"/>
        <end position="68"/>
    </location>
</feature>
<feature type="compositionally biased region" description="Basic and acidic residues" evidence="6">
    <location>
        <begin position="53"/>
        <end position="68"/>
    </location>
</feature>
<dbReference type="SUPFAM" id="SSF55811">
    <property type="entry name" value="Nudix"/>
    <property type="match status" value="1"/>
</dbReference>
<organism evidence="8">
    <name type="scientific">Paramoeba aestuarina</name>
    <dbReference type="NCBI Taxonomy" id="180227"/>
    <lineage>
        <taxon>Eukaryota</taxon>
        <taxon>Amoebozoa</taxon>
        <taxon>Discosea</taxon>
        <taxon>Flabellinia</taxon>
        <taxon>Dactylopodida</taxon>
        <taxon>Paramoebidae</taxon>
        <taxon>Paramoeba</taxon>
    </lineage>
</organism>
<dbReference type="PANTHER" id="PTHR42904">
    <property type="entry name" value="NUDIX HYDROLASE, NUDC SUBFAMILY"/>
    <property type="match status" value="1"/>
</dbReference>
<keyword evidence="2" id="KW-0479">Metal-binding</keyword>
<evidence type="ECO:0000256" key="3">
    <source>
        <dbReference type="ARBA" id="ARBA00022801"/>
    </source>
</evidence>
<evidence type="ECO:0000256" key="6">
    <source>
        <dbReference type="SAM" id="MobiDB-lite"/>
    </source>
</evidence>
<dbReference type="GO" id="GO:0006742">
    <property type="term" value="P:NADP+ catabolic process"/>
    <property type="evidence" value="ECO:0007669"/>
    <property type="project" value="TreeGrafter"/>
</dbReference>
<dbReference type="GO" id="GO:0019677">
    <property type="term" value="P:NAD+ catabolic process"/>
    <property type="evidence" value="ECO:0007669"/>
    <property type="project" value="TreeGrafter"/>
</dbReference>
<proteinExistence type="inferred from homology"/>
<dbReference type="PROSITE" id="PS51462">
    <property type="entry name" value="NUDIX"/>
    <property type="match status" value="1"/>
</dbReference>
<dbReference type="Gene3D" id="3.90.79.10">
    <property type="entry name" value="Nucleoside Triphosphate Pyrophosphohydrolase"/>
    <property type="match status" value="1"/>
</dbReference>
<dbReference type="InterPro" id="IPR020084">
    <property type="entry name" value="NUDIX_hydrolase_CS"/>
</dbReference>
<evidence type="ECO:0000256" key="2">
    <source>
        <dbReference type="ARBA" id="ARBA00022723"/>
    </source>
</evidence>
<dbReference type="GO" id="GO:0035529">
    <property type="term" value="F:NADH pyrophosphatase activity"/>
    <property type="evidence" value="ECO:0007669"/>
    <property type="project" value="TreeGrafter"/>
</dbReference>
<keyword evidence="4" id="KW-0460">Magnesium</keyword>
<dbReference type="PANTHER" id="PTHR42904:SF1">
    <property type="entry name" value="NUCLEOSIDE DIPHOSPHATE-LINKED MOIETY X MOTIF 17"/>
    <property type="match status" value="1"/>
</dbReference>
<dbReference type="Pfam" id="PF00293">
    <property type="entry name" value="NUDIX"/>
    <property type="match status" value="1"/>
</dbReference>
<evidence type="ECO:0000259" key="7">
    <source>
        <dbReference type="PROSITE" id="PS51462"/>
    </source>
</evidence>
<reference evidence="8" key="1">
    <citation type="submission" date="2021-01" db="EMBL/GenBank/DDBJ databases">
        <authorList>
            <person name="Corre E."/>
            <person name="Pelletier E."/>
            <person name="Niang G."/>
            <person name="Scheremetjew M."/>
            <person name="Finn R."/>
            <person name="Kale V."/>
            <person name="Holt S."/>
            <person name="Cochrane G."/>
            <person name="Meng A."/>
            <person name="Brown T."/>
            <person name="Cohen L."/>
        </authorList>
    </citation>
    <scope>NUCLEOTIDE SEQUENCE</scope>
    <source>
        <strain evidence="8">SoJaBio B1-5/56/2</strain>
    </source>
</reference>
<evidence type="ECO:0000256" key="4">
    <source>
        <dbReference type="ARBA" id="ARBA00022842"/>
    </source>
</evidence>
<comment type="cofactor">
    <cofactor evidence="1">
        <name>Mg(2+)</name>
        <dbReference type="ChEBI" id="CHEBI:18420"/>
    </cofactor>
</comment>
<accession>A0A7S4PDQ5</accession>
<evidence type="ECO:0000313" key="8">
    <source>
        <dbReference type="EMBL" id="CAE2331800.1"/>
    </source>
</evidence>
<dbReference type="GO" id="GO:0005829">
    <property type="term" value="C:cytosol"/>
    <property type="evidence" value="ECO:0007669"/>
    <property type="project" value="TreeGrafter"/>
</dbReference>
<evidence type="ECO:0000256" key="5">
    <source>
        <dbReference type="RuleBase" id="RU003476"/>
    </source>
</evidence>
<comment type="similarity">
    <text evidence="5">Belongs to the Nudix hydrolase family.</text>
</comment>